<comment type="caution">
    <text evidence="10">The sequence shown here is derived from an EMBL/GenBank/DDBJ whole genome shotgun (WGS) entry which is preliminary data.</text>
</comment>
<evidence type="ECO:0000259" key="8">
    <source>
        <dbReference type="Pfam" id="PF13359"/>
    </source>
</evidence>
<dbReference type="OrthoDB" id="1696965at2759"/>
<evidence type="ECO:0000256" key="1">
    <source>
        <dbReference type="ARBA" id="ARBA00001968"/>
    </source>
</evidence>
<dbReference type="EMBL" id="NEVH01012082">
    <property type="protein sequence ID" value="PNF30943.1"/>
    <property type="molecule type" value="Genomic_DNA"/>
</dbReference>
<dbReference type="PANTHER" id="PTHR22930:SF269">
    <property type="entry name" value="NUCLEASE HARBI1-LIKE PROTEIN"/>
    <property type="match status" value="1"/>
</dbReference>
<dbReference type="Pfam" id="PF13359">
    <property type="entry name" value="DDE_Tnp_4"/>
    <property type="match status" value="1"/>
</dbReference>
<dbReference type="InterPro" id="IPR027806">
    <property type="entry name" value="HARBI1_dom"/>
</dbReference>
<accession>A0A2J7QQU3</accession>
<reference evidence="10 11" key="1">
    <citation type="submission" date="2017-12" db="EMBL/GenBank/DDBJ databases">
        <title>Hemimetabolous genomes reveal molecular basis of termite eusociality.</title>
        <authorList>
            <person name="Harrison M.C."/>
            <person name="Jongepier E."/>
            <person name="Robertson H.M."/>
            <person name="Arning N."/>
            <person name="Bitard-Feildel T."/>
            <person name="Chao H."/>
            <person name="Childers C.P."/>
            <person name="Dinh H."/>
            <person name="Doddapaneni H."/>
            <person name="Dugan S."/>
            <person name="Gowin J."/>
            <person name="Greiner C."/>
            <person name="Han Y."/>
            <person name="Hu H."/>
            <person name="Hughes D.S.T."/>
            <person name="Huylmans A.-K."/>
            <person name="Kemena C."/>
            <person name="Kremer L.P.M."/>
            <person name="Lee S.L."/>
            <person name="Lopez-Ezquerra A."/>
            <person name="Mallet L."/>
            <person name="Monroy-Kuhn J.M."/>
            <person name="Moser A."/>
            <person name="Murali S.C."/>
            <person name="Muzny D.M."/>
            <person name="Otani S."/>
            <person name="Piulachs M.-D."/>
            <person name="Poelchau M."/>
            <person name="Qu J."/>
            <person name="Schaub F."/>
            <person name="Wada-Katsumata A."/>
            <person name="Worley K.C."/>
            <person name="Xie Q."/>
            <person name="Ylla G."/>
            <person name="Poulsen M."/>
            <person name="Gibbs R.A."/>
            <person name="Schal C."/>
            <person name="Richards S."/>
            <person name="Belles X."/>
            <person name="Korb J."/>
            <person name="Bornberg-Bauer E."/>
        </authorList>
    </citation>
    <scope>NUCLEOTIDE SEQUENCE [LARGE SCALE GENOMIC DNA]</scope>
    <source>
        <tissue evidence="10">Whole body</tissue>
    </source>
</reference>
<dbReference type="STRING" id="105785.A0A2J7QQU3"/>
<gene>
    <name evidence="10" type="ORF">B7P43_G02078</name>
</gene>
<evidence type="ECO:0000313" key="11">
    <source>
        <dbReference type="Proteomes" id="UP000235965"/>
    </source>
</evidence>
<dbReference type="InterPro" id="IPR045249">
    <property type="entry name" value="HARBI1-like"/>
</dbReference>
<dbReference type="Pfam" id="PF26138">
    <property type="entry name" value="DUF8040"/>
    <property type="match status" value="1"/>
</dbReference>
<evidence type="ECO:0000256" key="3">
    <source>
        <dbReference type="ARBA" id="ARBA00006958"/>
    </source>
</evidence>
<feature type="domain" description="DDE Tnp4" evidence="8">
    <location>
        <begin position="165"/>
        <end position="329"/>
    </location>
</feature>
<evidence type="ECO:0000256" key="7">
    <source>
        <dbReference type="ARBA" id="ARBA00023242"/>
    </source>
</evidence>
<evidence type="ECO:0000256" key="5">
    <source>
        <dbReference type="ARBA" id="ARBA00022723"/>
    </source>
</evidence>
<protein>
    <submittedName>
        <fullName evidence="10">Uncharacterized protein</fullName>
    </submittedName>
</protein>
<dbReference type="GO" id="GO:0005634">
    <property type="term" value="C:nucleus"/>
    <property type="evidence" value="ECO:0007669"/>
    <property type="project" value="UniProtKB-SubCell"/>
</dbReference>
<evidence type="ECO:0000259" key="9">
    <source>
        <dbReference type="Pfam" id="PF26138"/>
    </source>
</evidence>
<sequence length="397" mass="46023">MIAFIILRRLQRRRERRRKKMFWIHPINMKRDAFGTFKHLFPDLLNDPRKFYNYFRMSSERFYELENMLHDYIVKQNTNYRASISPQERLAVYLRYLATGETFTSLSYAFRIGISTIHYIITEMNSAVWRILQPLCMPVPTTQRWNESAESFNEVCKMPNCIGSVDGKHCAIKCPPHAGSQYYNYKHFHSIILMAVADAHSNFIMIDVGAYGRDNDSTIFNESGMGKAFLDGRLNIPNPKEIPGTDVVMPFYLVGDEAFPLRTNIMRPYARRDLHYSKRVFNYRLSAARRTVECAFGILVRKFGIFQTSIATNVELAEGSIRSACVLHNYIRQRGNDNDSILENNFLEENVNIPQLRSLAPTSHHRGSIEAVKIRDKLKDYFLSPVGSVPWQDGKCA</sequence>
<keyword evidence="11" id="KW-1185">Reference proteome</keyword>
<keyword evidence="4" id="KW-0540">Nuclease</keyword>
<keyword evidence="5" id="KW-0479">Metal-binding</keyword>
<feature type="domain" description="DUF8040" evidence="9">
    <location>
        <begin position="46"/>
        <end position="128"/>
    </location>
</feature>
<dbReference type="Proteomes" id="UP000235965">
    <property type="component" value="Unassembled WGS sequence"/>
</dbReference>
<comment type="subcellular location">
    <subcellularLocation>
        <location evidence="2">Nucleus</location>
    </subcellularLocation>
</comment>
<dbReference type="InParanoid" id="A0A2J7QQU3"/>
<keyword evidence="6" id="KW-0378">Hydrolase</keyword>
<comment type="similarity">
    <text evidence="3">Belongs to the HARBI1 family.</text>
</comment>
<evidence type="ECO:0000256" key="4">
    <source>
        <dbReference type="ARBA" id="ARBA00022722"/>
    </source>
</evidence>
<evidence type="ECO:0000256" key="6">
    <source>
        <dbReference type="ARBA" id="ARBA00022801"/>
    </source>
</evidence>
<dbReference type="GO" id="GO:0046872">
    <property type="term" value="F:metal ion binding"/>
    <property type="evidence" value="ECO:0007669"/>
    <property type="project" value="UniProtKB-KW"/>
</dbReference>
<dbReference type="AlphaFoldDB" id="A0A2J7QQU3"/>
<keyword evidence="7" id="KW-0539">Nucleus</keyword>
<evidence type="ECO:0000256" key="2">
    <source>
        <dbReference type="ARBA" id="ARBA00004123"/>
    </source>
</evidence>
<evidence type="ECO:0000313" key="10">
    <source>
        <dbReference type="EMBL" id="PNF30943.1"/>
    </source>
</evidence>
<dbReference type="GO" id="GO:0004518">
    <property type="term" value="F:nuclease activity"/>
    <property type="evidence" value="ECO:0007669"/>
    <property type="project" value="UniProtKB-KW"/>
</dbReference>
<dbReference type="GO" id="GO:0016787">
    <property type="term" value="F:hydrolase activity"/>
    <property type="evidence" value="ECO:0007669"/>
    <property type="project" value="UniProtKB-KW"/>
</dbReference>
<name>A0A2J7QQU3_9NEOP</name>
<organism evidence="10 11">
    <name type="scientific">Cryptotermes secundus</name>
    <dbReference type="NCBI Taxonomy" id="105785"/>
    <lineage>
        <taxon>Eukaryota</taxon>
        <taxon>Metazoa</taxon>
        <taxon>Ecdysozoa</taxon>
        <taxon>Arthropoda</taxon>
        <taxon>Hexapoda</taxon>
        <taxon>Insecta</taxon>
        <taxon>Pterygota</taxon>
        <taxon>Neoptera</taxon>
        <taxon>Polyneoptera</taxon>
        <taxon>Dictyoptera</taxon>
        <taxon>Blattodea</taxon>
        <taxon>Blattoidea</taxon>
        <taxon>Termitoidae</taxon>
        <taxon>Kalotermitidae</taxon>
        <taxon>Cryptotermitinae</taxon>
        <taxon>Cryptotermes</taxon>
    </lineage>
</organism>
<proteinExistence type="inferred from homology"/>
<dbReference type="PANTHER" id="PTHR22930">
    <property type="match status" value="1"/>
</dbReference>
<comment type="cofactor">
    <cofactor evidence="1">
        <name>a divalent metal cation</name>
        <dbReference type="ChEBI" id="CHEBI:60240"/>
    </cofactor>
</comment>
<dbReference type="InterPro" id="IPR058353">
    <property type="entry name" value="DUF8040"/>
</dbReference>